<evidence type="ECO:0000256" key="5">
    <source>
        <dbReference type="PIRSR" id="PIRSR600760-2"/>
    </source>
</evidence>
<evidence type="ECO:0000256" key="2">
    <source>
        <dbReference type="ARBA" id="ARBA00022723"/>
    </source>
</evidence>
<dbReference type="GO" id="GO:0006020">
    <property type="term" value="P:inositol metabolic process"/>
    <property type="evidence" value="ECO:0007669"/>
    <property type="project" value="TreeGrafter"/>
</dbReference>
<reference evidence="6 7" key="1">
    <citation type="submission" date="2015-11" db="EMBL/GenBank/DDBJ databases">
        <title>Genomic analysis of 38 Legionella species identifies large and diverse effector repertoires.</title>
        <authorList>
            <person name="Burstein D."/>
            <person name="Amaro F."/>
            <person name="Zusman T."/>
            <person name="Lifshitz Z."/>
            <person name="Cohen O."/>
            <person name="Gilbert J.A."/>
            <person name="Pupko T."/>
            <person name="Shuman H.A."/>
            <person name="Segal G."/>
        </authorList>
    </citation>
    <scope>NUCLEOTIDE SEQUENCE [LARGE SCALE GENOMIC DNA]</scope>
    <source>
        <strain evidence="6 7">ATCC 49751</strain>
    </source>
</reference>
<dbReference type="GO" id="GO:0046854">
    <property type="term" value="P:phosphatidylinositol phosphate biosynthetic process"/>
    <property type="evidence" value="ECO:0007669"/>
    <property type="project" value="InterPro"/>
</dbReference>
<dbReference type="STRING" id="45067.Llan_0874"/>
<dbReference type="AlphaFoldDB" id="A0A0W0VTH6"/>
<evidence type="ECO:0000313" key="7">
    <source>
        <dbReference type="Proteomes" id="UP000054869"/>
    </source>
</evidence>
<proteinExistence type="inferred from homology"/>
<protein>
    <submittedName>
        <fullName evidence="6">Inositol monophosphatase</fullName>
        <ecNumber evidence="6">3.1.3.25</ecNumber>
    </submittedName>
</protein>
<dbReference type="PANTHER" id="PTHR20854:SF4">
    <property type="entry name" value="INOSITOL-1-MONOPHOSPHATASE-RELATED"/>
    <property type="match status" value="1"/>
</dbReference>
<dbReference type="GO" id="GO:0007165">
    <property type="term" value="P:signal transduction"/>
    <property type="evidence" value="ECO:0007669"/>
    <property type="project" value="TreeGrafter"/>
</dbReference>
<dbReference type="CDD" id="cd01638">
    <property type="entry name" value="CysQ"/>
    <property type="match status" value="1"/>
</dbReference>
<dbReference type="PROSITE" id="PS00629">
    <property type="entry name" value="IMP_1"/>
    <property type="match status" value="1"/>
</dbReference>
<dbReference type="InterPro" id="IPR020583">
    <property type="entry name" value="Inositol_monoP_metal-BS"/>
</dbReference>
<dbReference type="OrthoDB" id="9785695at2"/>
<comment type="similarity">
    <text evidence="1">Belongs to the inositol monophosphatase superfamily.</text>
</comment>
<keyword evidence="2 5" id="KW-0479">Metal-binding</keyword>
<dbReference type="Pfam" id="PF00459">
    <property type="entry name" value="Inositol_P"/>
    <property type="match status" value="1"/>
</dbReference>
<dbReference type="EMBL" id="LNYI01000015">
    <property type="protein sequence ID" value="KTD23375.1"/>
    <property type="molecule type" value="Genomic_DNA"/>
</dbReference>
<feature type="binding site" evidence="5">
    <location>
        <position position="98"/>
    </location>
    <ligand>
        <name>Mg(2+)</name>
        <dbReference type="ChEBI" id="CHEBI:18420"/>
        <label>1</label>
        <note>catalytic</note>
    </ligand>
</feature>
<evidence type="ECO:0000256" key="4">
    <source>
        <dbReference type="ARBA" id="ARBA00022842"/>
    </source>
</evidence>
<keyword evidence="3 6" id="KW-0378">Hydrolase</keyword>
<dbReference type="InterPro" id="IPR020550">
    <property type="entry name" value="Inositol_monophosphatase_CS"/>
</dbReference>
<dbReference type="PROSITE" id="PS00630">
    <property type="entry name" value="IMP_2"/>
    <property type="match status" value="1"/>
</dbReference>
<keyword evidence="7" id="KW-1185">Reference proteome</keyword>
<keyword evidence="4 5" id="KW-0460">Magnesium</keyword>
<gene>
    <name evidence="6" type="primary">suhB_2</name>
    <name evidence="6" type="ORF">Llan_0874</name>
</gene>
<accession>A0A0W0VTH6</accession>
<dbReference type="PRINTS" id="PR00377">
    <property type="entry name" value="IMPHPHTASES"/>
</dbReference>
<dbReference type="GO" id="GO:0008934">
    <property type="term" value="F:inositol monophosphate 1-phosphatase activity"/>
    <property type="evidence" value="ECO:0007669"/>
    <property type="project" value="TreeGrafter"/>
</dbReference>
<dbReference type="Proteomes" id="UP000054869">
    <property type="component" value="Unassembled WGS sequence"/>
</dbReference>
<organism evidence="6 7">
    <name type="scientific">Legionella lansingensis</name>
    <dbReference type="NCBI Taxonomy" id="45067"/>
    <lineage>
        <taxon>Bacteria</taxon>
        <taxon>Pseudomonadati</taxon>
        <taxon>Pseudomonadota</taxon>
        <taxon>Gammaproteobacteria</taxon>
        <taxon>Legionellales</taxon>
        <taxon>Legionellaceae</taxon>
        <taxon>Legionella</taxon>
    </lineage>
</organism>
<comment type="cofactor">
    <cofactor evidence="5">
        <name>Mg(2+)</name>
        <dbReference type="ChEBI" id="CHEBI:18420"/>
    </cofactor>
</comment>
<feature type="binding site" evidence="5">
    <location>
        <position position="80"/>
    </location>
    <ligand>
        <name>Mg(2+)</name>
        <dbReference type="ChEBI" id="CHEBI:18420"/>
        <label>1</label>
        <note>catalytic</note>
    </ligand>
</feature>
<dbReference type="Gene3D" id="3.30.540.10">
    <property type="entry name" value="Fructose-1,6-Bisphosphatase, subunit A, domain 1"/>
    <property type="match status" value="1"/>
</dbReference>
<evidence type="ECO:0000256" key="3">
    <source>
        <dbReference type="ARBA" id="ARBA00022801"/>
    </source>
</evidence>
<feature type="binding site" evidence="5">
    <location>
        <position position="100"/>
    </location>
    <ligand>
        <name>Mg(2+)</name>
        <dbReference type="ChEBI" id="CHEBI:18420"/>
        <label>1</label>
        <note>catalytic</note>
    </ligand>
</feature>
<dbReference type="GO" id="GO:0046872">
    <property type="term" value="F:metal ion binding"/>
    <property type="evidence" value="ECO:0007669"/>
    <property type="project" value="UniProtKB-KW"/>
</dbReference>
<dbReference type="PANTHER" id="PTHR20854">
    <property type="entry name" value="INOSITOL MONOPHOSPHATASE"/>
    <property type="match status" value="1"/>
</dbReference>
<dbReference type="SUPFAM" id="SSF56655">
    <property type="entry name" value="Carbohydrate phosphatase"/>
    <property type="match status" value="1"/>
</dbReference>
<dbReference type="eggNOG" id="COG1218">
    <property type="taxonomic scope" value="Bacteria"/>
</dbReference>
<comment type="caution">
    <text evidence="6">The sequence shown here is derived from an EMBL/GenBank/DDBJ whole genome shotgun (WGS) entry which is preliminary data.</text>
</comment>
<dbReference type="PATRIC" id="fig|45067.4.peg.907"/>
<dbReference type="RefSeq" id="WP_028373543.1">
    <property type="nucleotide sequence ID" value="NZ_CAAAJD010000013.1"/>
</dbReference>
<evidence type="ECO:0000313" key="6">
    <source>
        <dbReference type="EMBL" id="KTD23375.1"/>
    </source>
</evidence>
<dbReference type="Gene3D" id="3.40.190.80">
    <property type="match status" value="1"/>
</dbReference>
<evidence type="ECO:0000256" key="1">
    <source>
        <dbReference type="ARBA" id="ARBA00009759"/>
    </source>
</evidence>
<sequence length="278" mass="30990">MKHQKDNKSNANHPLDKELQVVIDFAYKAGNIVKNIRSRGYKIFDKGKHLGLVTEADQEVSQFLVKSMKQVFPDDLIISEEEPLPPKSAQADRIWFIDPIDGTSDFISGSNEWSVMLGLAIKGEAQLGVVYQPDTQELYYAIKDCGSFFTKPQKNQPLQVNTVSDPARAILIQSRSHWSTRAENIAKELGINKIIKHGSLGLKLGKIAKGEADLYFNFSGHCHLWDLCAPEIILNEAGGKLLTASTNRLIYCAGETRIKEGFLATTNSLATKVQRFLQ</sequence>
<feature type="binding site" evidence="5">
    <location>
        <position position="226"/>
    </location>
    <ligand>
        <name>Mg(2+)</name>
        <dbReference type="ChEBI" id="CHEBI:18420"/>
        <label>1</label>
        <note>catalytic</note>
    </ligand>
</feature>
<feature type="binding site" evidence="5">
    <location>
        <position position="101"/>
    </location>
    <ligand>
        <name>Mg(2+)</name>
        <dbReference type="ChEBI" id="CHEBI:18420"/>
        <label>1</label>
        <note>catalytic</note>
    </ligand>
</feature>
<name>A0A0W0VTH6_9GAMM</name>
<dbReference type="InterPro" id="IPR000760">
    <property type="entry name" value="Inositol_monophosphatase-like"/>
</dbReference>
<dbReference type="EC" id="3.1.3.25" evidence="6"/>